<feature type="domain" description="YcxB-like C-terminal" evidence="2">
    <location>
        <begin position="101"/>
        <end position="157"/>
    </location>
</feature>
<gene>
    <name evidence="3" type="ORF">PZA18_15945</name>
</gene>
<organism evidence="3 4">
    <name type="scientific">Parachitinimonas caeni</name>
    <dbReference type="NCBI Taxonomy" id="3031301"/>
    <lineage>
        <taxon>Bacteria</taxon>
        <taxon>Pseudomonadati</taxon>
        <taxon>Pseudomonadota</taxon>
        <taxon>Betaproteobacteria</taxon>
        <taxon>Neisseriales</taxon>
        <taxon>Chitinibacteraceae</taxon>
        <taxon>Parachitinimonas</taxon>
    </lineage>
</organism>
<proteinExistence type="predicted"/>
<evidence type="ECO:0000259" key="2">
    <source>
        <dbReference type="Pfam" id="PF14317"/>
    </source>
</evidence>
<keyword evidence="1" id="KW-0812">Transmembrane</keyword>
<evidence type="ECO:0000313" key="4">
    <source>
        <dbReference type="Proteomes" id="UP001172778"/>
    </source>
</evidence>
<feature type="transmembrane region" description="Helical" evidence="1">
    <location>
        <begin position="30"/>
        <end position="50"/>
    </location>
</feature>
<evidence type="ECO:0000256" key="1">
    <source>
        <dbReference type="SAM" id="Phobius"/>
    </source>
</evidence>
<protein>
    <submittedName>
        <fullName evidence="3">YcxB family protein</fullName>
    </submittedName>
</protein>
<dbReference type="RefSeq" id="WP_284101859.1">
    <property type="nucleotide sequence ID" value="NZ_JARRAF010000020.1"/>
</dbReference>
<keyword evidence="1" id="KW-0472">Membrane</keyword>
<dbReference type="EMBL" id="JARRAF010000020">
    <property type="protein sequence ID" value="MDK2125547.1"/>
    <property type="molecule type" value="Genomic_DNA"/>
</dbReference>
<name>A0ABT7E3S0_9NEIS</name>
<feature type="transmembrane region" description="Helical" evidence="1">
    <location>
        <begin position="56"/>
        <end position="73"/>
    </location>
</feature>
<dbReference type="Pfam" id="PF14317">
    <property type="entry name" value="YcxB"/>
    <property type="match status" value="1"/>
</dbReference>
<comment type="caution">
    <text evidence="3">The sequence shown here is derived from an EMBL/GenBank/DDBJ whole genome shotgun (WGS) entry which is preliminary data.</text>
</comment>
<reference evidence="3" key="1">
    <citation type="submission" date="2023-03" db="EMBL/GenBank/DDBJ databases">
        <title>Chitinimonas shenzhenensis gen. nov., sp. nov., a novel member of family Burkholderiaceae isolated from activated sludge collected in Shen Zhen, China.</title>
        <authorList>
            <person name="Wang X."/>
        </authorList>
    </citation>
    <scope>NUCLEOTIDE SEQUENCE</scope>
    <source>
        <strain evidence="3">DQS-5</strain>
    </source>
</reference>
<keyword evidence="1" id="KW-1133">Transmembrane helix</keyword>
<evidence type="ECO:0000313" key="3">
    <source>
        <dbReference type="EMBL" id="MDK2125547.1"/>
    </source>
</evidence>
<sequence>MSDLPTIQFQYRFDRPMASKLVRQYMWHHFGWYGWAIRLQAIGLLLALGFYSSQPFLKGALLTGAAAYSAVLINHYRRYRKAYFAAADRHATEMVICEVSRQGITFRYRHAQGSFDWPRIKRLIILPDFWLLDQQEGAFIPLPVSALNEAARQLIREGIEQANAV</sequence>
<accession>A0ABT7E3S0</accession>
<dbReference type="InterPro" id="IPR025588">
    <property type="entry name" value="YcxB-like_C"/>
</dbReference>
<dbReference type="Proteomes" id="UP001172778">
    <property type="component" value="Unassembled WGS sequence"/>
</dbReference>
<keyword evidence="4" id="KW-1185">Reference proteome</keyword>